<reference evidence="1" key="1">
    <citation type="journal article" date="2020" name="Stud. Mycol.">
        <title>101 Dothideomycetes genomes: a test case for predicting lifestyles and emergence of pathogens.</title>
        <authorList>
            <person name="Haridas S."/>
            <person name="Albert R."/>
            <person name="Binder M."/>
            <person name="Bloem J."/>
            <person name="Labutti K."/>
            <person name="Salamov A."/>
            <person name="Andreopoulos B."/>
            <person name="Baker S."/>
            <person name="Barry K."/>
            <person name="Bills G."/>
            <person name="Bluhm B."/>
            <person name="Cannon C."/>
            <person name="Castanera R."/>
            <person name="Culley D."/>
            <person name="Daum C."/>
            <person name="Ezra D."/>
            <person name="Gonzalez J."/>
            <person name="Henrissat B."/>
            <person name="Kuo A."/>
            <person name="Liang C."/>
            <person name="Lipzen A."/>
            <person name="Lutzoni F."/>
            <person name="Magnuson J."/>
            <person name="Mondo S."/>
            <person name="Nolan M."/>
            <person name="Ohm R."/>
            <person name="Pangilinan J."/>
            <person name="Park H.-J."/>
            <person name="Ramirez L."/>
            <person name="Alfaro M."/>
            <person name="Sun H."/>
            <person name="Tritt A."/>
            <person name="Yoshinaga Y."/>
            <person name="Zwiers L.-H."/>
            <person name="Turgeon B."/>
            <person name="Goodwin S."/>
            <person name="Spatafora J."/>
            <person name="Crous P."/>
            <person name="Grigoriev I."/>
        </authorList>
    </citation>
    <scope>NUCLEOTIDE SEQUENCE</scope>
    <source>
        <strain evidence="1">ATCC 200398</strain>
    </source>
</reference>
<accession>A0ACB6QQ82</accession>
<evidence type="ECO:0000313" key="1">
    <source>
        <dbReference type="EMBL" id="KAF2469154.1"/>
    </source>
</evidence>
<comment type="caution">
    <text evidence="1">The sequence shown here is derived from an EMBL/GenBank/DDBJ whole genome shotgun (WGS) entry which is preliminary data.</text>
</comment>
<evidence type="ECO:0000313" key="2">
    <source>
        <dbReference type="Proteomes" id="UP000799755"/>
    </source>
</evidence>
<protein>
    <submittedName>
        <fullName evidence="1">SET domain-containing protein</fullName>
    </submittedName>
</protein>
<dbReference type="EMBL" id="MU003513">
    <property type="protein sequence ID" value="KAF2469154.1"/>
    <property type="molecule type" value="Genomic_DNA"/>
</dbReference>
<gene>
    <name evidence="1" type="ORF">BDR25DRAFT_372343</name>
</gene>
<proteinExistence type="predicted"/>
<name>A0ACB6QQ82_9PLEO</name>
<sequence length="394" mass="44614">MAHFLRSFTSAPASCFIFLLRPDSIYPSLDLKMQTPKAPPGSPISTLFEIRQTPHCGRAVFATHDIPADTVVFCSDDLTLSVLLREYRREVCAQCFGYEHGRNLKISDPAVGFAFCSEGCQNKWREEVGEIGVQAWTAVENLVRKRGREDCEMVDVDLPRPKPKDITKAWEGVAAQAALIRVARHGDRISEEVTEETKVERPAQVTKQHRKALQRALLSPISPDVMSFCVSGLLWRYSKPGDWERVLTLIPDTTPYHNIADLQAFTRSYLHLLAVLPLPLLDFVTPETLFILSARDSHNSFGIRSLEDEGSEFFGYGCWPAASYFNHSCAPSLEKIRVGRMWEFRAGRDIEAGEELSITYLSGEERRLSRGKRMIILMNNWGFECGCERCEVIY</sequence>
<dbReference type="Proteomes" id="UP000799755">
    <property type="component" value="Unassembled WGS sequence"/>
</dbReference>
<organism evidence="1 2">
    <name type="scientific">Lindgomyces ingoldianus</name>
    <dbReference type="NCBI Taxonomy" id="673940"/>
    <lineage>
        <taxon>Eukaryota</taxon>
        <taxon>Fungi</taxon>
        <taxon>Dikarya</taxon>
        <taxon>Ascomycota</taxon>
        <taxon>Pezizomycotina</taxon>
        <taxon>Dothideomycetes</taxon>
        <taxon>Pleosporomycetidae</taxon>
        <taxon>Pleosporales</taxon>
        <taxon>Lindgomycetaceae</taxon>
        <taxon>Lindgomyces</taxon>
    </lineage>
</organism>
<keyword evidence="2" id="KW-1185">Reference proteome</keyword>